<evidence type="ECO:0000313" key="2">
    <source>
        <dbReference type="EMBL" id="GLH66521.1"/>
    </source>
</evidence>
<dbReference type="SUPFAM" id="SSF110296">
    <property type="entry name" value="Oligoxyloglucan reducing end-specific cellobiohydrolase"/>
    <property type="match status" value="2"/>
</dbReference>
<reference evidence="2" key="1">
    <citation type="journal article" date="2023" name="Antonie Van Leeuwenhoek">
        <title>Mesoterricola silvestris gen. nov., sp. nov., Mesoterricola sediminis sp. nov., Geothrix oryzae sp. nov., Geothrix edaphica sp. nov., Geothrix rubra sp. nov., and Geothrix limicola sp. nov., six novel members of Acidobacteriota isolated from soils.</title>
        <authorList>
            <person name="Itoh H."/>
            <person name="Sugisawa Y."/>
            <person name="Mise K."/>
            <person name="Xu Z."/>
            <person name="Kuniyasu M."/>
            <person name="Ushijima N."/>
            <person name="Kawano K."/>
            <person name="Kobayashi E."/>
            <person name="Shiratori Y."/>
            <person name="Masuda Y."/>
            <person name="Senoo K."/>
        </authorList>
    </citation>
    <scope>NUCLEOTIDE SEQUENCE</scope>
    <source>
        <strain evidence="2">Red802</strain>
    </source>
</reference>
<dbReference type="RefSeq" id="WP_285606846.1">
    <property type="nucleotide sequence ID" value="NZ_BSDC01000001.1"/>
</dbReference>
<feature type="signal peptide" evidence="1">
    <location>
        <begin position="1"/>
        <end position="20"/>
    </location>
</feature>
<comment type="caution">
    <text evidence="2">The sequence shown here is derived from an EMBL/GenBank/DDBJ whole genome shotgun (WGS) entry which is preliminary data.</text>
</comment>
<gene>
    <name evidence="2" type="ORF">GETHED_08850</name>
</gene>
<keyword evidence="3" id="KW-1185">Reference proteome</keyword>
<evidence type="ECO:0008006" key="4">
    <source>
        <dbReference type="Google" id="ProtNLM"/>
    </source>
</evidence>
<organism evidence="2 3">
    <name type="scientific">Geothrix edaphica</name>
    <dbReference type="NCBI Taxonomy" id="2927976"/>
    <lineage>
        <taxon>Bacteria</taxon>
        <taxon>Pseudomonadati</taxon>
        <taxon>Acidobacteriota</taxon>
        <taxon>Holophagae</taxon>
        <taxon>Holophagales</taxon>
        <taxon>Holophagaceae</taxon>
        <taxon>Geothrix</taxon>
    </lineage>
</organism>
<dbReference type="Proteomes" id="UP001165044">
    <property type="component" value="Unassembled WGS sequence"/>
</dbReference>
<accession>A0ABQ5PWU0</accession>
<name>A0ABQ5PWU0_9BACT</name>
<dbReference type="EMBL" id="BSDC01000001">
    <property type="protein sequence ID" value="GLH66521.1"/>
    <property type="molecule type" value="Genomic_DNA"/>
</dbReference>
<proteinExistence type="predicted"/>
<dbReference type="Gene3D" id="2.130.10.10">
    <property type="entry name" value="YVTN repeat-like/Quinoprotein amine dehydrogenase"/>
    <property type="match status" value="5"/>
</dbReference>
<dbReference type="InterPro" id="IPR015943">
    <property type="entry name" value="WD40/YVTN_repeat-like_dom_sf"/>
</dbReference>
<sequence>MPASLPRLLSALLLCASLTAGPKGKVPAPAPKAQGPVVDAARLAALKARSLGPAIMGGRVSDIAVDPASPDTFYVGLATGGVWKTANAGATFSPLFDKQPVQSIGAVAVAPSDPKVLWVGTGEANDRNSSGWGNGVYRSTDGGATWARAGLEGSRAIPRVVVHPKDPAIAWVAVMGDLWNPGGERGLFKTTDAGKTWKAVLKAPGGLDIRVGCGDVVLDPSTPDTLYATLYARQRTPWSFSCGIAASEGQDVGGIYRSTDGGATWRKLGKGLPTLTGRIGLDVSRSNPNVVMAVVQSDQGGTVGIDDLLSRAGGVFRSEDGGESWIRMNALNPRPFYFSQLRIDPVNPQRVYVAGYMLHVSDNGGRSFREDLFGKVHADCHALAFPKADPPKVEPPAPGEPALPPVSPRLLLGTDGGVYQSYEAGQAWLHLNSIPAGQFYRITLDDSTPYRIAGGLQDNLNWVGPSRTRSKDGILNSDWTNIGGGDGFSCAFDSQDPDLIYAESQEGMLHRFNLRTGELKTLRPNPAEGQPAFRFNWNAPLFGSSHDKGALYLGGNRIFRLTDRGENWKVISPDLSTRDPQKTTATGSGAETYGVVYTLAESPVKAGLLWAGTDDGKLWLTEDDGGHWTDLSAFVPTPARGQWMSRIEPGRRDAKVAYLAVDAHRAGLYAPLVYRTADSGRTWQSLAANLPPDVPVKVVREDPVNPDLLYAGTEAGLYASLDRGANWVKLGGLPAVAVDDLQIQPRERDLVIATHGRSLYVLDDISPLEALTAEVAAKPLELFPVRPAEGAYLLPGWEDSAGRGIYRGENPPEGAVLTYWIRDLGDEAPSLSITNAEGQPVATFPLPRTPGLGRVAWNLRPTKTLLTEYGGLGPDKFVRPGTYTATLTLGAAKVQQKVQVTIAPGIETR</sequence>
<dbReference type="InterPro" id="IPR052025">
    <property type="entry name" value="Xyloglucanase_GH74"/>
</dbReference>
<dbReference type="CDD" id="cd15482">
    <property type="entry name" value="Sialidase_non-viral"/>
    <property type="match status" value="1"/>
</dbReference>
<protein>
    <recommendedName>
        <fullName evidence="4">Sortilin N-terminal domain-containing protein</fullName>
    </recommendedName>
</protein>
<dbReference type="PANTHER" id="PTHR43739:SF5">
    <property type="entry name" value="EXO-ALPHA-SIALIDASE"/>
    <property type="match status" value="1"/>
</dbReference>
<keyword evidence="1" id="KW-0732">Signal</keyword>
<evidence type="ECO:0000256" key="1">
    <source>
        <dbReference type="SAM" id="SignalP"/>
    </source>
</evidence>
<evidence type="ECO:0000313" key="3">
    <source>
        <dbReference type="Proteomes" id="UP001165044"/>
    </source>
</evidence>
<feature type="chain" id="PRO_5045316051" description="Sortilin N-terminal domain-containing protein" evidence="1">
    <location>
        <begin position="21"/>
        <end position="909"/>
    </location>
</feature>
<dbReference type="PANTHER" id="PTHR43739">
    <property type="entry name" value="XYLOGLUCANASE (EUROFUNG)"/>
    <property type="match status" value="1"/>
</dbReference>